<dbReference type="Proteomes" id="UP000007978">
    <property type="component" value="Chromosome 4"/>
</dbReference>
<proteinExistence type="predicted"/>
<organism evidence="1 2">
    <name type="scientific">Fusarium pseudograminearum (strain CS3096)</name>
    <name type="common">Wheat and barley crown-rot fungus</name>
    <dbReference type="NCBI Taxonomy" id="1028729"/>
    <lineage>
        <taxon>Eukaryota</taxon>
        <taxon>Fungi</taxon>
        <taxon>Dikarya</taxon>
        <taxon>Ascomycota</taxon>
        <taxon>Pezizomycotina</taxon>
        <taxon>Sordariomycetes</taxon>
        <taxon>Hypocreomycetidae</taxon>
        <taxon>Hypocreales</taxon>
        <taxon>Nectriaceae</taxon>
        <taxon>Fusarium</taxon>
    </lineage>
</organism>
<dbReference type="EMBL" id="AFNW01000085">
    <property type="protein sequence ID" value="EKJ75549.1"/>
    <property type="molecule type" value="Genomic_DNA"/>
</dbReference>
<protein>
    <submittedName>
        <fullName evidence="1">Uncharacterized protein</fullName>
    </submittedName>
</protein>
<gene>
    <name evidence="1" type="ORF">FPSE_04324</name>
</gene>
<dbReference type="HOGENOM" id="CLU_3425115_0_0_1"/>
<dbReference type="RefSeq" id="XP_061844448.1">
    <property type="nucleotide sequence ID" value="XM_061988439.1"/>
</dbReference>
<sequence>MVPEYAQTRYALYIMIFITDVT</sequence>
<comment type="caution">
    <text evidence="1">The sequence shown here is derived from an EMBL/GenBank/DDBJ whole genome shotgun (WGS) entry which is preliminary data.</text>
</comment>
<evidence type="ECO:0000313" key="2">
    <source>
        <dbReference type="Proteomes" id="UP000007978"/>
    </source>
</evidence>
<evidence type="ECO:0000313" key="1">
    <source>
        <dbReference type="EMBL" id="EKJ75549.1"/>
    </source>
</evidence>
<dbReference type="AlphaFoldDB" id="K3VLP2"/>
<accession>K3VLP2</accession>
<name>K3VLP2_FUSPC</name>
<reference evidence="1 2" key="1">
    <citation type="journal article" date="2012" name="PLoS Pathog.">
        <title>Comparative pathogenomics reveals horizontally acquired novel virulence genes in fungi infecting cereal hosts.</title>
        <authorList>
            <person name="Gardiner D.M."/>
            <person name="McDonald M.C."/>
            <person name="Covarelli L."/>
            <person name="Solomon P.S."/>
            <person name="Rusu A.G."/>
            <person name="Marshall M."/>
            <person name="Kazan K."/>
            <person name="Chakraborty S."/>
            <person name="McDonald B.A."/>
            <person name="Manners J.M."/>
        </authorList>
    </citation>
    <scope>NUCLEOTIDE SEQUENCE [LARGE SCALE GENOMIC DNA]</scope>
    <source>
        <strain evidence="1 2">CS3096</strain>
    </source>
</reference>
<keyword evidence="2" id="KW-1185">Reference proteome</keyword>
<dbReference type="GeneID" id="20362942"/>